<keyword evidence="2" id="KW-0812">Transmembrane</keyword>
<dbReference type="InterPro" id="IPR050327">
    <property type="entry name" value="Proton-linked_MCT"/>
</dbReference>
<dbReference type="GO" id="GO:0008028">
    <property type="term" value="F:monocarboxylic acid transmembrane transporter activity"/>
    <property type="evidence" value="ECO:0007669"/>
    <property type="project" value="TreeGrafter"/>
</dbReference>
<proteinExistence type="predicted"/>
<gene>
    <name evidence="3" type="ORF">IZO911_LOCUS12757</name>
</gene>
<dbReference type="EMBL" id="CAJNOE010000100">
    <property type="protein sequence ID" value="CAF0910634.1"/>
    <property type="molecule type" value="Genomic_DNA"/>
</dbReference>
<sequence length="390" mass="43878">MGLFILAVILLCCVICCIFMRPLQPIRKRRVLPSNDIVDDNVFNGTTSSPLINETKPIRTGNIPTSIQTPDSNFSEVTIEQKIKKRSRTDSAISTKSRQSIKAEDAVRPEDVLYQGDTKDLPEYTSQPDIPSYIQQTTKIPETVEKSRMKAFWDIFLSMADFNLLTDKKMLIICLANVSSMIGIVTAGTGIGSIIFGPMARALFKVLGWKMGLFILAVILLCCVICCIFMRPLQPIRKRRVLPSNDLVDDNVFNGTTSSPLINESKPIRTGNIPTSIQTPDSNFSEVTIEQKIKKRSRTDSAISTKSRQSIKAEDAVRPLYKEDVLYQGDTRDLPEYTSQPDIPSYIQQTTKIPETVEKSRMKAFWDIFLSMADFNLLTDKKMLIICLVN</sequence>
<name>A0A814A782_9BILA</name>
<dbReference type="PANTHER" id="PTHR11360">
    <property type="entry name" value="MONOCARBOXYLATE TRANSPORTER"/>
    <property type="match status" value="1"/>
</dbReference>
<evidence type="ECO:0000313" key="4">
    <source>
        <dbReference type="Proteomes" id="UP000663860"/>
    </source>
</evidence>
<feature type="transmembrane region" description="Helical" evidence="2">
    <location>
        <begin position="6"/>
        <end position="23"/>
    </location>
</feature>
<dbReference type="SUPFAM" id="SSF103473">
    <property type="entry name" value="MFS general substrate transporter"/>
    <property type="match status" value="1"/>
</dbReference>
<feature type="transmembrane region" description="Helical" evidence="2">
    <location>
        <begin position="208"/>
        <end position="230"/>
    </location>
</feature>
<evidence type="ECO:0000313" key="3">
    <source>
        <dbReference type="EMBL" id="CAF0910634.1"/>
    </source>
</evidence>
<dbReference type="InterPro" id="IPR036259">
    <property type="entry name" value="MFS_trans_sf"/>
</dbReference>
<dbReference type="Proteomes" id="UP000663860">
    <property type="component" value="Unassembled WGS sequence"/>
</dbReference>
<dbReference type="AlphaFoldDB" id="A0A814A782"/>
<keyword evidence="2" id="KW-0472">Membrane</keyword>
<feature type="transmembrane region" description="Helical" evidence="2">
    <location>
        <begin position="171"/>
        <end position="196"/>
    </location>
</feature>
<evidence type="ECO:0000256" key="1">
    <source>
        <dbReference type="SAM" id="MobiDB-lite"/>
    </source>
</evidence>
<feature type="compositionally biased region" description="Polar residues" evidence="1">
    <location>
        <begin position="62"/>
        <end position="71"/>
    </location>
</feature>
<dbReference type="PANTHER" id="PTHR11360:SF284">
    <property type="entry name" value="EG:103B4.3 PROTEIN-RELATED"/>
    <property type="match status" value="1"/>
</dbReference>
<evidence type="ECO:0000256" key="2">
    <source>
        <dbReference type="SAM" id="Phobius"/>
    </source>
</evidence>
<accession>A0A814A782</accession>
<comment type="caution">
    <text evidence="3">The sequence shown here is derived from an EMBL/GenBank/DDBJ whole genome shotgun (WGS) entry which is preliminary data.</text>
</comment>
<organism evidence="3 4">
    <name type="scientific">Adineta steineri</name>
    <dbReference type="NCBI Taxonomy" id="433720"/>
    <lineage>
        <taxon>Eukaryota</taxon>
        <taxon>Metazoa</taxon>
        <taxon>Spiralia</taxon>
        <taxon>Gnathifera</taxon>
        <taxon>Rotifera</taxon>
        <taxon>Eurotatoria</taxon>
        <taxon>Bdelloidea</taxon>
        <taxon>Adinetida</taxon>
        <taxon>Adinetidae</taxon>
        <taxon>Adineta</taxon>
    </lineage>
</organism>
<dbReference type="Gene3D" id="1.20.1250.20">
    <property type="entry name" value="MFS general substrate transporter like domains"/>
    <property type="match status" value="1"/>
</dbReference>
<feature type="region of interest" description="Disordered" evidence="1">
    <location>
        <begin position="49"/>
        <end position="71"/>
    </location>
</feature>
<protein>
    <submittedName>
        <fullName evidence="3">Uncharacterized protein</fullName>
    </submittedName>
</protein>
<reference evidence="3" key="1">
    <citation type="submission" date="2021-02" db="EMBL/GenBank/DDBJ databases">
        <authorList>
            <person name="Nowell W R."/>
        </authorList>
    </citation>
    <scope>NUCLEOTIDE SEQUENCE</scope>
</reference>
<keyword evidence="2" id="KW-1133">Transmembrane helix</keyword>